<accession>A0A6J6K3J7</accession>
<dbReference type="Pfam" id="PF14196">
    <property type="entry name" value="ATC_hydrolase"/>
    <property type="match status" value="1"/>
</dbReference>
<name>A0A6J6K3J7_9ZZZZ</name>
<proteinExistence type="predicted"/>
<reference evidence="1" key="1">
    <citation type="submission" date="2020-05" db="EMBL/GenBank/DDBJ databases">
        <authorList>
            <person name="Chiriac C."/>
            <person name="Salcher M."/>
            <person name="Ghai R."/>
            <person name="Kavagutti S V."/>
        </authorList>
    </citation>
    <scope>NUCLEOTIDE SEQUENCE</scope>
</reference>
<evidence type="ECO:0000313" key="1">
    <source>
        <dbReference type="EMBL" id="CAB4644337.1"/>
    </source>
</evidence>
<dbReference type="AlphaFoldDB" id="A0A6J6K3J7"/>
<dbReference type="EMBL" id="CAEZWI010000006">
    <property type="protein sequence ID" value="CAB4644337.1"/>
    <property type="molecule type" value="Genomic_DNA"/>
</dbReference>
<dbReference type="InterPro" id="IPR026002">
    <property type="entry name" value="ATC_hydrolase-like"/>
</dbReference>
<sequence>MATSAENLSVSVQDQDDQLGILQRRRIEANIISPIYQIMKRELGQERASDIIREAITEDAHKAGARFAASEPNGANLLTFIAIQDLWKKDDALVTDVIEESEEVYTYEVKRCAYAEMYQEMGLAEIGNLLSCTRDFEFIVGYDPTIEITRTKTIMGGDSHCDFHYVRKAQA</sequence>
<organism evidence="1">
    <name type="scientific">freshwater metagenome</name>
    <dbReference type="NCBI Taxonomy" id="449393"/>
    <lineage>
        <taxon>unclassified sequences</taxon>
        <taxon>metagenomes</taxon>
        <taxon>ecological metagenomes</taxon>
    </lineage>
</organism>
<protein>
    <submittedName>
        <fullName evidence="1">Unannotated protein</fullName>
    </submittedName>
</protein>
<gene>
    <name evidence="1" type="ORF">UFOPK2237_00119</name>
</gene>